<keyword evidence="3" id="KW-1185">Reference proteome</keyword>
<keyword evidence="1" id="KW-0175">Coiled coil</keyword>
<accession>A0A212C8P1</accession>
<dbReference type="EMBL" id="MKHE01000025">
    <property type="protein sequence ID" value="OWK02367.1"/>
    <property type="molecule type" value="Genomic_DNA"/>
</dbReference>
<dbReference type="Proteomes" id="UP000242450">
    <property type="component" value="Chromosome 25"/>
</dbReference>
<feature type="coiled-coil region" evidence="1">
    <location>
        <begin position="35"/>
        <end position="74"/>
    </location>
</feature>
<evidence type="ECO:0000256" key="1">
    <source>
        <dbReference type="SAM" id="Coils"/>
    </source>
</evidence>
<evidence type="ECO:0000313" key="3">
    <source>
        <dbReference type="Proteomes" id="UP000242450"/>
    </source>
</evidence>
<dbReference type="AlphaFoldDB" id="A0A212C8P1"/>
<sequence length="93" mass="10980">MRSCVQEKLKSKKACKKGKEQEEGAIEQDHIKEGLKELNREYKQLLQIQISYQLQTQEKEEDEFEAEIAANQIRQDKTQGIWIRNMHSMQSLS</sequence>
<name>A0A212C8P1_CEREH</name>
<proteinExistence type="predicted"/>
<organism evidence="2 3">
    <name type="scientific">Cervus elaphus hippelaphus</name>
    <name type="common">European red deer</name>
    <dbReference type="NCBI Taxonomy" id="46360"/>
    <lineage>
        <taxon>Eukaryota</taxon>
        <taxon>Metazoa</taxon>
        <taxon>Chordata</taxon>
        <taxon>Craniata</taxon>
        <taxon>Vertebrata</taxon>
        <taxon>Euteleostomi</taxon>
        <taxon>Mammalia</taxon>
        <taxon>Eutheria</taxon>
        <taxon>Laurasiatheria</taxon>
        <taxon>Artiodactyla</taxon>
        <taxon>Ruminantia</taxon>
        <taxon>Pecora</taxon>
        <taxon>Cervidae</taxon>
        <taxon>Cervinae</taxon>
        <taxon>Cervus</taxon>
    </lineage>
</organism>
<evidence type="ECO:0000313" key="2">
    <source>
        <dbReference type="EMBL" id="OWK02367.1"/>
    </source>
</evidence>
<reference evidence="2 3" key="1">
    <citation type="journal article" date="2018" name="Mol. Genet. Genomics">
        <title>The red deer Cervus elaphus genome CerEla1.0: sequencing, annotating, genes, and chromosomes.</title>
        <authorList>
            <person name="Bana N.A."/>
            <person name="Nyiri A."/>
            <person name="Nagy J."/>
            <person name="Frank K."/>
            <person name="Nagy T."/>
            <person name="Steger V."/>
            <person name="Schiller M."/>
            <person name="Lakatos P."/>
            <person name="Sugar L."/>
            <person name="Horn P."/>
            <person name="Barta E."/>
            <person name="Orosz L."/>
        </authorList>
    </citation>
    <scope>NUCLEOTIDE SEQUENCE [LARGE SCALE GENOMIC DNA]</scope>
    <source>
        <strain evidence="2">Hungarian</strain>
    </source>
</reference>
<gene>
    <name evidence="2" type="ORF">Celaphus_00018040</name>
</gene>
<comment type="caution">
    <text evidence="2">The sequence shown here is derived from an EMBL/GenBank/DDBJ whole genome shotgun (WGS) entry which is preliminary data.</text>
</comment>
<protein>
    <submittedName>
        <fullName evidence="2">Uncharacterized protein</fullName>
    </submittedName>
</protein>